<protein>
    <submittedName>
        <fullName evidence="1">Uncharacterized protein</fullName>
    </submittedName>
</protein>
<dbReference type="Proteomes" id="UP000486351">
    <property type="component" value="Unassembled WGS sequence"/>
</dbReference>
<dbReference type="AlphaFoldDB" id="A0A6G0S229"/>
<evidence type="ECO:0000313" key="1">
    <source>
        <dbReference type="EMBL" id="KAE9347496.1"/>
    </source>
</evidence>
<reference evidence="1 2" key="1">
    <citation type="submission" date="2018-09" db="EMBL/GenBank/DDBJ databases">
        <title>Genomic investigation of the strawberry pathogen Phytophthora fragariae indicates pathogenicity is determined by transcriptional variation in three key races.</title>
        <authorList>
            <person name="Adams T.M."/>
            <person name="Armitage A.D."/>
            <person name="Sobczyk M.K."/>
            <person name="Bates H.J."/>
            <person name="Dunwell J.M."/>
            <person name="Nellist C.F."/>
            <person name="Harrison R.J."/>
        </authorList>
    </citation>
    <scope>NUCLEOTIDE SEQUENCE [LARGE SCALE GENOMIC DNA]</scope>
    <source>
        <strain evidence="1 2">NOV-77</strain>
    </source>
</reference>
<accession>A0A6G0S229</accession>
<organism evidence="1 2">
    <name type="scientific">Phytophthora fragariae</name>
    <dbReference type="NCBI Taxonomy" id="53985"/>
    <lineage>
        <taxon>Eukaryota</taxon>
        <taxon>Sar</taxon>
        <taxon>Stramenopiles</taxon>
        <taxon>Oomycota</taxon>
        <taxon>Peronosporomycetes</taxon>
        <taxon>Peronosporales</taxon>
        <taxon>Peronosporaceae</taxon>
        <taxon>Phytophthora</taxon>
    </lineage>
</organism>
<comment type="caution">
    <text evidence="1">The sequence shown here is derived from an EMBL/GenBank/DDBJ whole genome shotgun (WGS) entry which is preliminary data.</text>
</comment>
<evidence type="ECO:0000313" key="2">
    <source>
        <dbReference type="Proteomes" id="UP000486351"/>
    </source>
</evidence>
<gene>
    <name evidence="1" type="ORF">PF008_g7783</name>
</gene>
<name>A0A6G0S229_9STRA</name>
<dbReference type="EMBL" id="QXFY01000336">
    <property type="protein sequence ID" value="KAE9347496.1"/>
    <property type="molecule type" value="Genomic_DNA"/>
</dbReference>
<sequence>MPLGRLVLAVQHCMKDAVYFLLNDDALLVGHFLLNDDALLAEHLLLNDDALLAEHLLLNDDALRVDQEDALLVEH</sequence>
<proteinExistence type="predicted"/>